<keyword evidence="5" id="KW-0862">Zinc</keyword>
<dbReference type="Pfam" id="PF01297">
    <property type="entry name" value="ZnuA"/>
    <property type="match status" value="1"/>
</dbReference>
<reference evidence="7 8" key="1">
    <citation type="journal article" date="2021" name="Sci. Rep.">
        <title>The distribution of antibiotic resistance genes in chicken gut microbiota commensals.</title>
        <authorList>
            <person name="Juricova H."/>
            <person name="Matiasovicova J."/>
            <person name="Kubasova T."/>
            <person name="Cejkova D."/>
            <person name="Rychlik I."/>
        </authorList>
    </citation>
    <scope>NUCLEOTIDE SEQUENCE [LARGE SCALE GENOMIC DNA]</scope>
    <source>
        <strain evidence="7 8">An829</strain>
    </source>
</reference>
<evidence type="ECO:0000256" key="6">
    <source>
        <dbReference type="SAM" id="MobiDB-lite"/>
    </source>
</evidence>
<keyword evidence="5" id="KW-0864">Zinc transport</keyword>
<evidence type="ECO:0000313" key="7">
    <source>
        <dbReference type="EMBL" id="MBM6704345.1"/>
    </source>
</evidence>
<evidence type="ECO:0000256" key="1">
    <source>
        <dbReference type="ARBA" id="ARBA00011028"/>
    </source>
</evidence>
<accession>A0ABS2DSN2</accession>
<comment type="similarity">
    <text evidence="1">Belongs to the bacterial solute-binding protein 9 family.</text>
</comment>
<feature type="region of interest" description="Disordered" evidence="6">
    <location>
        <begin position="167"/>
        <end position="215"/>
    </location>
</feature>
<evidence type="ECO:0000256" key="2">
    <source>
        <dbReference type="ARBA" id="ARBA00015915"/>
    </source>
</evidence>
<evidence type="ECO:0000256" key="3">
    <source>
        <dbReference type="ARBA" id="ARBA00022448"/>
    </source>
</evidence>
<keyword evidence="3" id="KW-0813">Transport</keyword>
<proteinExistence type="inferred from homology"/>
<dbReference type="InterPro" id="IPR050492">
    <property type="entry name" value="Bact_metal-bind_prot9"/>
</dbReference>
<dbReference type="RefSeq" id="WP_205103027.1">
    <property type="nucleotide sequence ID" value="NZ_JACJJC010000010.1"/>
</dbReference>
<dbReference type="InterPro" id="IPR006127">
    <property type="entry name" value="ZnuA-like"/>
</dbReference>
<protein>
    <recommendedName>
        <fullName evidence="2">High-affinity zinc uptake system protein ZnuA</fullName>
    </recommendedName>
</protein>
<keyword evidence="4" id="KW-0732">Signal</keyword>
<evidence type="ECO:0000256" key="5">
    <source>
        <dbReference type="ARBA" id="ARBA00022906"/>
    </source>
</evidence>
<dbReference type="Proteomes" id="UP000715095">
    <property type="component" value="Unassembled WGS sequence"/>
</dbReference>
<name>A0ABS2DSN2_9BURK</name>
<evidence type="ECO:0000313" key="8">
    <source>
        <dbReference type="Proteomes" id="UP000715095"/>
    </source>
</evidence>
<evidence type="ECO:0000256" key="4">
    <source>
        <dbReference type="ARBA" id="ARBA00022729"/>
    </source>
</evidence>
<dbReference type="SUPFAM" id="SSF53807">
    <property type="entry name" value="Helical backbone' metal receptor"/>
    <property type="match status" value="1"/>
</dbReference>
<organism evidence="7 8">
    <name type="scientific">Sutterella massiliensis</name>
    <dbReference type="NCBI Taxonomy" id="1816689"/>
    <lineage>
        <taxon>Bacteria</taxon>
        <taxon>Pseudomonadati</taxon>
        <taxon>Pseudomonadota</taxon>
        <taxon>Betaproteobacteria</taxon>
        <taxon>Burkholderiales</taxon>
        <taxon>Sutterellaceae</taxon>
        <taxon>Sutterella</taxon>
    </lineage>
</organism>
<keyword evidence="8" id="KW-1185">Reference proteome</keyword>
<gene>
    <name evidence="7" type="ORF">H6A60_07595</name>
</gene>
<sequence>MSSFILPVDTPRRIHASSAEPVSSAYASGNGSSLPATAVLTRRCFLQGLALAAFAALSTCASAQTGGAFSDASDSPEPKALLVAASIDAMVELARAAGGDFVRVLPMLPKGADAHAFEPSPAQLSSLARADAWVFNGFGMEAWGERLLAAVEKPDLRVIVASDGVTPLRETPHAGHDHANDERSEAAHRAEKLEKQDEHAHAHPSEHAGDHEHDHTHEIDHAAEHNSPHRSDRLKVPVPAVESPLASWLVKLGGRLREDGHSHGAVNPHVWLSPLGAAKETTAIAEAFAELDPLHADAYRENARRFAAALEAMAAEFHRNIERAPRRYFVVGHAAFGYLCRDFGLEEVSVEGIYGHGEPSPKALARLVDFSREAGIRTIFAEEAASPAVSRVLAEEVGARVATLYTMESPEGGLDFLERMRRNLKAIAASLYD</sequence>
<dbReference type="PANTHER" id="PTHR42953">
    <property type="entry name" value="HIGH-AFFINITY ZINC UPTAKE SYSTEM PROTEIN ZNUA-RELATED"/>
    <property type="match status" value="1"/>
</dbReference>
<comment type="caution">
    <text evidence="7">The sequence shown here is derived from an EMBL/GenBank/DDBJ whole genome shotgun (WGS) entry which is preliminary data.</text>
</comment>
<dbReference type="Gene3D" id="3.40.50.1980">
    <property type="entry name" value="Nitrogenase molybdenum iron protein domain"/>
    <property type="match status" value="3"/>
</dbReference>
<keyword evidence="5" id="KW-0406">Ion transport</keyword>
<dbReference type="EMBL" id="JACJJC010000010">
    <property type="protein sequence ID" value="MBM6704345.1"/>
    <property type="molecule type" value="Genomic_DNA"/>
</dbReference>
<feature type="compositionally biased region" description="Basic and acidic residues" evidence="6">
    <location>
        <begin position="170"/>
        <end position="215"/>
    </location>
</feature>
<dbReference type="PANTHER" id="PTHR42953:SF3">
    <property type="entry name" value="HIGH-AFFINITY ZINC UPTAKE SYSTEM PROTEIN ZNUA"/>
    <property type="match status" value="1"/>
</dbReference>